<feature type="compositionally biased region" description="Polar residues" evidence="9">
    <location>
        <begin position="718"/>
        <end position="733"/>
    </location>
</feature>
<feature type="compositionally biased region" description="Polar residues" evidence="9">
    <location>
        <begin position="606"/>
        <end position="615"/>
    </location>
</feature>
<dbReference type="GO" id="GO:0035556">
    <property type="term" value="P:intracellular signal transduction"/>
    <property type="evidence" value="ECO:0007669"/>
    <property type="project" value="InterPro"/>
</dbReference>
<gene>
    <name evidence="13" type="primary">LOC106181152</name>
</gene>
<dbReference type="SMART" id="SM00220">
    <property type="entry name" value="S_TKc"/>
    <property type="match status" value="1"/>
</dbReference>
<feature type="compositionally biased region" description="Basic and acidic residues" evidence="9">
    <location>
        <begin position="701"/>
        <end position="717"/>
    </location>
</feature>
<dbReference type="InParanoid" id="A0A2R2MSE3"/>
<keyword evidence="5 13" id="KW-0418">Kinase</keyword>
<dbReference type="CDD" id="cd14095">
    <property type="entry name" value="STKc_DCKL"/>
    <property type="match status" value="1"/>
</dbReference>
<dbReference type="KEGG" id="lak:106181152"/>
<keyword evidence="3" id="KW-0808">Transferase</keyword>
<dbReference type="PROSITE" id="PS50011">
    <property type="entry name" value="PROTEIN_KINASE_DOM"/>
    <property type="match status" value="1"/>
</dbReference>
<feature type="domain" description="Doublecortin" evidence="11">
    <location>
        <begin position="276"/>
        <end position="362"/>
    </location>
</feature>
<dbReference type="Pfam" id="PF00069">
    <property type="entry name" value="Pkinase"/>
    <property type="match status" value="1"/>
</dbReference>
<sequence length="1096" mass="126291">MAAHEYVSGRDTKGAQINVPNSAPERGRHRLHIALLFMRCSGKELTTRKDLSPFLEYFPQFGAHSTLQDILMPWQMAETMARRPLKDAGLSHTQRDIGEDRYTALRRPRKIRFFSNGDRFFKGKKVYITPNRYVTFQDLLDDLTKKLPTLTSLPYGVRQIFTPGGGKKIRDIEDLKDGESYVCGGFETFKPMKYGKEDLKTWHSGRTQAKEQNIYSHFGYDNPGVYSHGAFQPNRLRQTYPRGRVGPPPVGYGAQGGYARPSYLLQSHDNVPMKPKVITVVRYGPPGPRTTVRILLNRRSVQSYEQLMGDIAESFGSRWRGQRIVKLYSLRGKEVNGVSDFFRDDDVFIATSQEMIPLSDAQDIIEEYYNDRQSVQDLLAGWQRHHKKKKHRNVITKYTYNNNEEDLKRDSGIGDSDESYRDDVDNQKVDASYTDKVKKKSHNRHEKDNQNRQKELQFKVQEEKAKAAQDEQERARKRLQKRIQDERKIAEEERRKQNQVLSKKKEDPFKKMDAERREAQRLERERKKAQLKEPEIQDDEEDDPKWRRLEWSQEEEMERHQRSRKDKKTERASRQSKISPPAGDKPVSVSPGREKLTPKVDDSSKKTYVSPSRATLTPRVDNDTKQDVSPSRSNVESKVDQNESTRQSRQSVPLSTSNKTKEDERNVREPISDDRTNREINESREQANASPHKGASSPQVKKQDNKEQGKMDSKEQGKTNNVAGDVVNNNQSPVVAPSSEAKLSPIDNAKVDGAEIQQKQQQQQQQQTKKKSKSNVKKGRLGIQLQNADPIFEKYEAGRTLGDGNFAIVKQSKLIKSGQEHAMKIIDKSKLKGKEHMVMSEIEVMKLCSHTNIVKLYEEYETPKEIYLIMELVKGGDLFDAITQSVKFPEPEAAKMATDVAQALFYLHSRRIVHRDLKPENLLVMRNKDNSIMLKLADFGLAMEVKEPIYTVCGTPTYVAPEILTEIGYGLEVDMWALGVITYILLCGFPPFRSPDRNQSELFEYIKSGEYEFLSPYWDGISYAAKDMIEHLLVVSRKSRYTAIDVLTHPWIVTVGGSVPKPDNWDAYRRNLRKQYEDEAKRNLESFREKKLQHQS</sequence>
<dbReference type="Proteomes" id="UP000085678">
    <property type="component" value="Unplaced"/>
</dbReference>
<organism evidence="12 13">
    <name type="scientific">Lingula anatina</name>
    <name type="common">Brachiopod</name>
    <name type="synonym">Lingula unguis</name>
    <dbReference type="NCBI Taxonomy" id="7574"/>
    <lineage>
        <taxon>Eukaryota</taxon>
        <taxon>Metazoa</taxon>
        <taxon>Spiralia</taxon>
        <taxon>Lophotrochozoa</taxon>
        <taxon>Brachiopoda</taxon>
        <taxon>Linguliformea</taxon>
        <taxon>Lingulata</taxon>
        <taxon>Lingulida</taxon>
        <taxon>Linguloidea</taxon>
        <taxon>Lingulidae</taxon>
        <taxon>Lingula</taxon>
    </lineage>
</organism>
<evidence type="ECO:0000313" key="12">
    <source>
        <dbReference type="Proteomes" id="UP000085678"/>
    </source>
</evidence>
<dbReference type="PROSITE" id="PS50309">
    <property type="entry name" value="DC"/>
    <property type="match status" value="2"/>
</dbReference>
<feature type="compositionally biased region" description="Basic residues" evidence="9">
    <location>
        <begin position="768"/>
        <end position="780"/>
    </location>
</feature>
<dbReference type="SUPFAM" id="SSF89837">
    <property type="entry name" value="Doublecortin (DC)"/>
    <property type="match status" value="2"/>
</dbReference>
<dbReference type="InterPro" id="IPR003533">
    <property type="entry name" value="Doublecortin_dom"/>
</dbReference>
<feature type="region of interest" description="Disordered" evidence="9">
    <location>
        <begin position="1"/>
        <end position="23"/>
    </location>
</feature>
<feature type="compositionally biased region" description="Basic and acidic residues" evidence="9">
    <location>
        <begin position="503"/>
        <end position="535"/>
    </location>
</feature>
<dbReference type="InterPro" id="IPR000719">
    <property type="entry name" value="Prot_kinase_dom"/>
</dbReference>
<evidence type="ECO:0000256" key="5">
    <source>
        <dbReference type="ARBA" id="ARBA00022777"/>
    </source>
</evidence>
<dbReference type="GeneID" id="106181152"/>
<evidence type="ECO:0000259" key="11">
    <source>
        <dbReference type="PROSITE" id="PS50309"/>
    </source>
</evidence>
<dbReference type="PROSITE" id="PS00108">
    <property type="entry name" value="PROTEIN_KINASE_ST"/>
    <property type="match status" value="1"/>
</dbReference>
<evidence type="ECO:0000259" key="10">
    <source>
        <dbReference type="PROSITE" id="PS50011"/>
    </source>
</evidence>
<comment type="catalytic activity">
    <reaction evidence="8">
        <text>L-seryl-[protein] + ATP = O-phospho-L-seryl-[protein] + ADP + H(+)</text>
        <dbReference type="Rhea" id="RHEA:17989"/>
        <dbReference type="Rhea" id="RHEA-COMP:9863"/>
        <dbReference type="Rhea" id="RHEA-COMP:11604"/>
        <dbReference type="ChEBI" id="CHEBI:15378"/>
        <dbReference type="ChEBI" id="CHEBI:29999"/>
        <dbReference type="ChEBI" id="CHEBI:30616"/>
        <dbReference type="ChEBI" id="CHEBI:83421"/>
        <dbReference type="ChEBI" id="CHEBI:456216"/>
        <dbReference type="EC" id="2.7.11.1"/>
    </reaction>
</comment>
<evidence type="ECO:0000256" key="9">
    <source>
        <dbReference type="SAM" id="MobiDB-lite"/>
    </source>
</evidence>
<proteinExistence type="predicted"/>
<feature type="domain" description="Doublecortin" evidence="11">
    <location>
        <begin position="109"/>
        <end position="195"/>
    </location>
</feature>
<dbReference type="FunFam" id="3.30.200.20:FF:000003">
    <property type="entry name" value="Non-specific serine/threonine protein kinase"/>
    <property type="match status" value="1"/>
</dbReference>
<dbReference type="STRING" id="7574.A0A2R2MSE3"/>
<dbReference type="InterPro" id="IPR036572">
    <property type="entry name" value="Doublecortin_dom_sf"/>
</dbReference>
<feature type="region of interest" description="Disordered" evidence="9">
    <location>
        <begin position="405"/>
        <end position="453"/>
    </location>
</feature>
<feature type="compositionally biased region" description="Low complexity" evidence="9">
    <location>
        <begin position="757"/>
        <end position="767"/>
    </location>
</feature>
<dbReference type="SUPFAM" id="SSF56112">
    <property type="entry name" value="Protein kinase-like (PK-like)"/>
    <property type="match status" value="1"/>
</dbReference>
<keyword evidence="4" id="KW-0547">Nucleotide-binding</keyword>
<dbReference type="SMART" id="SM00537">
    <property type="entry name" value="DCX"/>
    <property type="match status" value="2"/>
</dbReference>
<evidence type="ECO:0000256" key="4">
    <source>
        <dbReference type="ARBA" id="ARBA00022741"/>
    </source>
</evidence>
<feature type="compositionally biased region" description="Basic and acidic residues" evidence="9">
    <location>
        <begin position="405"/>
        <end position="436"/>
    </location>
</feature>
<evidence type="ECO:0000256" key="1">
    <source>
        <dbReference type="ARBA" id="ARBA00012513"/>
    </source>
</evidence>
<dbReference type="CDD" id="cd16111">
    <property type="entry name" value="DCX_DCLK3"/>
    <property type="match status" value="1"/>
</dbReference>
<feature type="compositionally biased region" description="Basic and acidic residues" evidence="9">
    <location>
        <begin position="659"/>
        <end position="685"/>
    </location>
</feature>
<protein>
    <recommendedName>
        <fullName evidence="1">non-specific serine/threonine protein kinase</fullName>
        <ecNumber evidence="1">2.7.11.1</ecNumber>
    </recommendedName>
</protein>
<evidence type="ECO:0000256" key="7">
    <source>
        <dbReference type="ARBA" id="ARBA00047899"/>
    </source>
</evidence>
<comment type="catalytic activity">
    <reaction evidence="7">
        <text>L-threonyl-[protein] + ATP = O-phospho-L-threonyl-[protein] + ADP + H(+)</text>
        <dbReference type="Rhea" id="RHEA:46608"/>
        <dbReference type="Rhea" id="RHEA-COMP:11060"/>
        <dbReference type="Rhea" id="RHEA-COMP:11605"/>
        <dbReference type="ChEBI" id="CHEBI:15378"/>
        <dbReference type="ChEBI" id="CHEBI:30013"/>
        <dbReference type="ChEBI" id="CHEBI:30616"/>
        <dbReference type="ChEBI" id="CHEBI:61977"/>
        <dbReference type="ChEBI" id="CHEBI:456216"/>
        <dbReference type="EC" id="2.7.11.1"/>
    </reaction>
</comment>
<dbReference type="Gene3D" id="1.10.510.10">
    <property type="entry name" value="Transferase(Phosphotransferase) domain 1"/>
    <property type="match status" value="1"/>
</dbReference>
<dbReference type="OrthoDB" id="1738954at2759"/>
<evidence type="ECO:0000256" key="3">
    <source>
        <dbReference type="ARBA" id="ARBA00022679"/>
    </source>
</evidence>
<feature type="compositionally biased region" description="Polar residues" evidence="9">
    <location>
        <begin position="644"/>
        <end position="658"/>
    </location>
</feature>
<evidence type="ECO:0000256" key="6">
    <source>
        <dbReference type="ARBA" id="ARBA00022840"/>
    </source>
</evidence>
<dbReference type="Gene3D" id="3.10.20.230">
    <property type="entry name" value="Doublecortin domain"/>
    <property type="match status" value="2"/>
</dbReference>
<evidence type="ECO:0000313" key="13">
    <source>
        <dbReference type="RefSeq" id="XP_023933181.1"/>
    </source>
</evidence>
<evidence type="ECO:0000256" key="8">
    <source>
        <dbReference type="ARBA" id="ARBA00048679"/>
    </source>
</evidence>
<feature type="region of interest" description="Disordered" evidence="9">
    <location>
        <begin position="754"/>
        <end position="780"/>
    </location>
</feature>
<feature type="compositionally biased region" description="Basic and acidic residues" evidence="9">
    <location>
        <begin position="460"/>
        <end position="474"/>
    </location>
</feature>
<dbReference type="FunFam" id="1.10.510.10:FF:000066">
    <property type="entry name" value="Serine/threonine-protein kinase DCLK1 isoform 2"/>
    <property type="match status" value="1"/>
</dbReference>
<feature type="compositionally biased region" description="Basic and acidic residues" evidence="9">
    <location>
        <begin position="592"/>
        <end position="605"/>
    </location>
</feature>
<feature type="domain" description="Protein kinase" evidence="10">
    <location>
        <begin position="795"/>
        <end position="1052"/>
    </location>
</feature>
<dbReference type="PANTHER" id="PTHR24347">
    <property type="entry name" value="SERINE/THREONINE-PROTEIN KINASE"/>
    <property type="match status" value="1"/>
</dbReference>
<dbReference type="EC" id="2.7.11.1" evidence="1"/>
<dbReference type="Pfam" id="PF03607">
    <property type="entry name" value="DCX"/>
    <property type="match status" value="2"/>
</dbReference>
<dbReference type="Gene3D" id="3.30.200.20">
    <property type="entry name" value="Phosphorylase Kinase, domain 1"/>
    <property type="match status" value="1"/>
</dbReference>
<evidence type="ECO:0000256" key="2">
    <source>
        <dbReference type="ARBA" id="ARBA00022527"/>
    </source>
</evidence>
<dbReference type="AlphaFoldDB" id="A0A2R2MSE3"/>
<dbReference type="GO" id="GO:0005524">
    <property type="term" value="F:ATP binding"/>
    <property type="evidence" value="ECO:0007669"/>
    <property type="project" value="UniProtKB-KW"/>
</dbReference>
<dbReference type="InterPro" id="IPR011009">
    <property type="entry name" value="Kinase-like_dom_sf"/>
</dbReference>
<dbReference type="RefSeq" id="XP_023933181.1">
    <property type="nucleotide sequence ID" value="XM_024077413.1"/>
</dbReference>
<accession>A0A2R2MSE3</accession>
<keyword evidence="6" id="KW-0067">ATP-binding</keyword>
<dbReference type="GO" id="GO:0004674">
    <property type="term" value="F:protein serine/threonine kinase activity"/>
    <property type="evidence" value="ECO:0007669"/>
    <property type="project" value="UniProtKB-KW"/>
</dbReference>
<feature type="region of interest" description="Disordered" evidence="9">
    <location>
        <begin position="488"/>
        <end position="742"/>
    </location>
</feature>
<keyword evidence="2" id="KW-0723">Serine/threonine-protein kinase</keyword>
<keyword evidence="12" id="KW-1185">Reference proteome</keyword>
<dbReference type="InterPro" id="IPR008271">
    <property type="entry name" value="Ser/Thr_kinase_AS"/>
</dbReference>
<reference evidence="13" key="1">
    <citation type="submission" date="2025-08" db="UniProtKB">
        <authorList>
            <consortium name="RefSeq"/>
        </authorList>
    </citation>
    <scope>IDENTIFICATION</scope>
    <source>
        <tissue evidence="13">Gonads</tissue>
    </source>
</reference>
<feature type="region of interest" description="Disordered" evidence="9">
    <location>
        <begin position="460"/>
        <end position="479"/>
    </location>
</feature>
<name>A0A2R2MSE3_LINAN</name>